<feature type="region of interest" description="Disordered" evidence="1">
    <location>
        <begin position="104"/>
        <end position="237"/>
    </location>
</feature>
<proteinExistence type="predicted"/>
<sequence>MKARLATIEADNRALMDRIACLEDDRFFSIGREAQDIARRTEALLLAQEETFSARRQGADLSRTLTSDLLDLSDGFAEHTKPDGEAYTQGLLVLRDTPRQLARSRMASVEHVDLQQVAPGRPCGDSSPTHQRQTRRNRDRRAPKGKRKPGYLRREDEVVSPAVEVASSSASLPSLRLGTPIDSSDETSAETSSLSVRTTFAPKRNALAVSDDKTAQDLPSLKKRAVKAPPSPRPSADLSAEHEQLFAAFGIVDDKTTHEIPSLKKQAVQAPPSPRPSADLSAEHEQLFTAFGIGDNNLQRTESTESEHDEQIEVQPARQSRRPQRQAAVEAGRYVKKICEAYPIIYKSPTKFHKYRGRR</sequence>
<accession>A0AA39GHX5</accession>
<gene>
    <name evidence="2" type="ORF">NLU13_3913</name>
</gene>
<feature type="compositionally biased region" description="Low complexity" evidence="1">
    <location>
        <begin position="159"/>
        <end position="175"/>
    </location>
</feature>
<feature type="region of interest" description="Disordered" evidence="1">
    <location>
        <begin position="301"/>
        <end position="328"/>
    </location>
</feature>
<evidence type="ECO:0000256" key="1">
    <source>
        <dbReference type="SAM" id="MobiDB-lite"/>
    </source>
</evidence>
<dbReference type="Proteomes" id="UP001175261">
    <property type="component" value="Unassembled WGS sequence"/>
</dbReference>
<protein>
    <submittedName>
        <fullName evidence="2">Uncharacterized protein</fullName>
    </submittedName>
</protein>
<feature type="compositionally biased region" description="Basic and acidic residues" evidence="1">
    <location>
        <begin position="302"/>
        <end position="311"/>
    </location>
</feature>
<dbReference type="EMBL" id="JAPDFR010000003">
    <property type="protein sequence ID" value="KAK0387668.1"/>
    <property type="molecule type" value="Genomic_DNA"/>
</dbReference>
<feature type="compositionally biased region" description="Basic residues" evidence="1">
    <location>
        <begin position="132"/>
        <end position="151"/>
    </location>
</feature>
<name>A0AA39GHX5_SARSR</name>
<evidence type="ECO:0000313" key="3">
    <source>
        <dbReference type="Proteomes" id="UP001175261"/>
    </source>
</evidence>
<organism evidence="2 3">
    <name type="scientific">Sarocladium strictum</name>
    <name type="common">Black bundle disease fungus</name>
    <name type="synonym">Acremonium strictum</name>
    <dbReference type="NCBI Taxonomy" id="5046"/>
    <lineage>
        <taxon>Eukaryota</taxon>
        <taxon>Fungi</taxon>
        <taxon>Dikarya</taxon>
        <taxon>Ascomycota</taxon>
        <taxon>Pezizomycotina</taxon>
        <taxon>Sordariomycetes</taxon>
        <taxon>Hypocreomycetidae</taxon>
        <taxon>Hypocreales</taxon>
        <taxon>Sarocladiaceae</taxon>
        <taxon>Sarocladium</taxon>
    </lineage>
</organism>
<comment type="caution">
    <text evidence="2">The sequence shown here is derived from an EMBL/GenBank/DDBJ whole genome shotgun (WGS) entry which is preliminary data.</text>
</comment>
<keyword evidence="3" id="KW-1185">Reference proteome</keyword>
<reference evidence="2" key="1">
    <citation type="submission" date="2022-10" db="EMBL/GenBank/DDBJ databases">
        <title>Determination and structural analysis of whole genome sequence of Sarocladium strictum F4-1.</title>
        <authorList>
            <person name="Hu L."/>
            <person name="Jiang Y."/>
        </authorList>
    </citation>
    <scope>NUCLEOTIDE SEQUENCE</scope>
    <source>
        <strain evidence="2">F4-1</strain>
    </source>
</reference>
<evidence type="ECO:0000313" key="2">
    <source>
        <dbReference type="EMBL" id="KAK0387668.1"/>
    </source>
</evidence>
<dbReference type="AlphaFoldDB" id="A0AA39GHX5"/>